<feature type="region of interest" description="Disordered" evidence="2">
    <location>
        <begin position="146"/>
        <end position="168"/>
    </location>
</feature>
<feature type="compositionally biased region" description="Low complexity" evidence="2">
    <location>
        <begin position="340"/>
        <end position="366"/>
    </location>
</feature>
<gene>
    <name evidence="4" type="ORF">K466DRAFT_584757</name>
</gene>
<organism evidence="4 5">
    <name type="scientific">Polyporus arcularius HHB13444</name>
    <dbReference type="NCBI Taxonomy" id="1314778"/>
    <lineage>
        <taxon>Eukaryota</taxon>
        <taxon>Fungi</taxon>
        <taxon>Dikarya</taxon>
        <taxon>Basidiomycota</taxon>
        <taxon>Agaricomycotina</taxon>
        <taxon>Agaricomycetes</taxon>
        <taxon>Polyporales</taxon>
        <taxon>Polyporaceae</taxon>
        <taxon>Polyporus</taxon>
    </lineage>
</organism>
<dbReference type="GO" id="GO:0005634">
    <property type="term" value="C:nucleus"/>
    <property type="evidence" value="ECO:0007669"/>
    <property type="project" value="TreeGrafter"/>
</dbReference>
<feature type="compositionally biased region" description="Low complexity" evidence="2">
    <location>
        <begin position="309"/>
        <end position="331"/>
    </location>
</feature>
<feature type="region of interest" description="Disordered" evidence="2">
    <location>
        <begin position="261"/>
        <end position="400"/>
    </location>
</feature>
<evidence type="ECO:0000256" key="2">
    <source>
        <dbReference type="SAM" id="MobiDB-lite"/>
    </source>
</evidence>
<dbReference type="PANTHER" id="PTHR13275:SF4">
    <property type="entry name" value="VACUOLAR PROTEIN SORTING-ASSOCIATED PROTEIN 72 HOMOLOG"/>
    <property type="match status" value="1"/>
</dbReference>
<feature type="domain" description="Vps72/YL1 C-terminal" evidence="3">
    <location>
        <begin position="479"/>
        <end position="508"/>
    </location>
</feature>
<evidence type="ECO:0000259" key="3">
    <source>
        <dbReference type="SMART" id="SM00993"/>
    </source>
</evidence>
<dbReference type="InterPro" id="IPR046757">
    <property type="entry name" value="YL1_N"/>
</dbReference>
<dbReference type="Proteomes" id="UP000308197">
    <property type="component" value="Unassembled WGS sequence"/>
</dbReference>
<dbReference type="InParanoid" id="A0A5C3PM08"/>
<keyword evidence="5" id="KW-1185">Reference proteome</keyword>
<evidence type="ECO:0000313" key="4">
    <source>
        <dbReference type="EMBL" id="TFK89270.1"/>
    </source>
</evidence>
<feature type="compositionally biased region" description="Low complexity" evidence="2">
    <location>
        <begin position="375"/>
        <end position="394"/>
    </location>
</feature>
<dbReference type="STRING" id="1314778.A0A5C3PM08"/>
<dbReference type="Pfam" id="PF05764">
    <property type="entry name" value="YL1"/>
    <property type="match status" value="1"/>
</dbReference>
<dbReference type="Pfam" id="PF08265">
    <property type="entry name" value="YL1_C"/>
    <property type="match status" value="1"/>
</dbReference>
<accession>A0A5C3PM08</accession>
<evidence type="ECO:0000256" key="1">
    <source>
        <dbReference type="ARBA" id="ARBA00006832"/>
    </source>
</evidence>
<comment type="similarity">
    <text evidence="1">Belongs to the VPS72/YL1 family.</text>
</comment>
<protein>
    <recommendedName>
        <fullName evidence="3">Vps72/YL1 C-terminal domain-containing protein</fullName>
    </recommendedName>
</protein>
<dbReference type="InterPro" id="IPR013272">
    <property type="entry name" value="Vps72/YL1_C"/>
</dbReference>
<sequence length="538" mass="59583">MEDSLVSRRSKRSTAGNRMEAALAEFKAEDLGMDVEEDADFEVDKDEEDIFESDFESTDEEGAQEDVDAAAENLIRQEESRVRKTARTHLERVTALAHARQAATFNPSTIVPPPSDQQKVQKKLSRRVSLGIAVNVETGEVFEGGENEDASASAAVSTPGRRRHSTRTHTVANTSATVSRVRDEVRKQSFAPKRAKIKIKAPTQAELLARALDMEEGNIEQHRNYLTIEEEKRRKAQVVRASVQGPLIRWVSKKEEVTVLVQPPRPTPPAPPPPRPAVNPYIQYQFPPLPSADGTSHGDSRPTPHVQTSSHHTPSQYPPQQYSPAHYSPSQHQQAFTQHPTPQYQSLLSPSSPMSSTLPPQSAPFQQWPPPPSRPSYLHPSSSSAAPTNPSMPSYASPSFTGSASTWFTPTPVPPPPSRPIERKEVVGKQYVVHELSQTDKASRPKWSSTMTAMFGDHADWQNLRVYTSKGRPLTRPAQICPITGKVAKYLDPRTNVPYADLGAYRVLSAILRHEHVWSPRLGCYVSREGSVFTPGDS</sequence>
<feature type="compositionally biased region" description="Pro residues" evidence="2">
    <location>
        <begin position="263"/>
        <end position="277"/>
    </location>
</feature>
<dbReference type="PANTHER" id="PTHR13275">
    <property type="entry name" value="YL-1 PROTEIN TRANSCRIPTION FACTOR-LIKE 1"/>
    <property type="match status" value="1"/>
</dbReference>
<proteinExistence type="inferred from homology"/>
<dbReference type="SMART" id="SM00993">
    <property type="entry name" value="YL1_C"/>
    <property type="match status" value="1"/>
</dbReference>
<reference evidence="4 5" key="1">
    <citation type="journal article" date="2019" name="Nat. Ecol. Evol.">
        <title>Megaphylogeny resolves global patterns of mushroom evolution.</title>
        <authorList>
            <person name="Varga T."/>
            <person name="Krizsan K."/>
            <person name="Foldi C."/>
            <person name="Dima B."/>
            <person name="Sanchez-Garcia M."/>
            <person name="Sanchez-Ramirez S."/>
            <person name="Szollosi G.J."/>
            <person name="Szarkandi J.G."/>
            <person name="Papp V."/>
            <person name="Albert L."/>
            <person name="Andreopoulos W."/>
            <person name="Angelini C."/>
            <person name="Antonin V."/>
            <person name="Barry K.W."/>
            <person name="Bougher N.L."/>
            <person name="Buchanan P."/>
            <person name="Buyck B."/>
            <person name="Bense V."/>
            <person name="Catcheside P."/>
            <person name="Chovatia M."/>
            <person name="Cooper J."/>
            <person name="Damon W."/>
            <person name="Desjardin D."/>
            <person name="Finy P."/>
            <person name="Geml J."/>
            <person name="Haridas S."/>
            <person name="Hughes K."/>
            <person name="Justo A."/>
            <person name="Karasinski D."/>
            <person name="Kautmanova I."/>
            <person name="Kiss B."/>
            <person name="Kocsube S."/>
            <person name="Kotiranta H."/>
            <person name="LaButti K.M."/>
            <person name="Lechner B.E."/>
            <person name="Liimatainen K."/>
            <person name="Lipzen A."/>
            <person name="Lukacs Z."/>
            <person name="Mihaltcheva S."/>
            <person name="Morgado L.N."/>
            <person name="Niskanen T."/>
            <person name="Noordeloos M.E."/>
            <person name="Ohm R.A."/>
            <person name="Ortiz-Santana B."/>
            <person name="Ovrebo C."/>
            <person name="Racz N."/>
            <person name="Riley R."/>
            <person name="Savchenko A."/>
            <person name="Shiryaev A."/>
            <person name="Soop K."/>
            <person name="Spirin V."/>
            <person name="Szebenyi C."/>
            <person name="Tomsovsky M."/>
            <person name="Tulloss R.E."/>
            <person name="Uehling J."/>
            <person name="Grigoriev I.V."/>
            <person name="Vagvolgyi C."/>
            <person name="Papp T."/>
            <person name="Martin F.M."/>
            <person name="Miettinen O."/>
            <person name="Hibbett D.S."/>
            <person name="Nagy L.G."/>
        </authorList>
    </citation>
    <scope>NUCLEOTIDE SEQUENCE [LARGE SCALE GENOMIC DNA]</scope>
    <source>
        <strain evidence="4 5">HHB13444</strain>
    </source>
</reference>
<dbReference type="EMBL" id="ML211081">
    <property type="protein sequence ID" value="TFK89270.1"/>
    <property type="molecule type" value="Genomic_DNA"/>
</dbReference>
<dbReference type="AlphaFoldDB" id="A0A5C3PM08"/>
<evidence type="ECO:0000313" key="5">
    <source>
        <dbReference type="Proteomes" id="UP000308197"/>
    </source>
</evidence>
<name>A0A5C3PM08_9APHY</name>